<dbReference type="InterPro" id="IPR019425">
    <property type="entry name" value="7TM_GPCR_serpentine_rcpt_Srt"/>
</dbReference>
<keyword evidence="1" id="KW-1133">Transmembrane helix</keyword>
<evidence type="ECO:0000256" key="1">
    <source>
        <dbReference type="SAM" id="Phobius"/>
    </source>
</evidence>
<dbReference type="KEGG" id="nai:NECAME_07524"/>
<feature type="transmembrane region" description="Helical" evidence="1">
    <location>
        <begin position="210"/>
        <end position="231"/>
    </location>
</feature>
<feature type="transmembrane region" description="Helical" evidence="1">
    <location>
        <begin position="89"/>
        <end position="112"/>
    </location>
</feature>
<name>W2TNB4_NECAM</name>
<reference evidence="3" key="1">
    <citation type="journal article" date="2014" name="Nat. Genet.">
        <title>Genome of the human hookworm Necator americanus.</title>
        <authorList>
            <person name="Tang Y.T."/>
            <person name="Gao X."/>
            <person name="Rosa B.A."/>
            <person name="Abubucker S."/>
            <person name="Hallsworth-Pepin K."/>
            <person name="Martin J."/>
            <person name="Tyagi R."/>
            <person name="Heizer E."/>
            <person name="Zhang X."/>
            <person name="Bhonagiri-Palsikar V."/>
            <person name="Minx P."/>
            <person name="Warren W.C."/>
            <person name="Wang Q."/>
            <person name="Zhan B."/>
            <person name="Hotez P.J."/>
            <person name="Sternberg P.W."/>
            <person name="Dougall A."/>
            <person name="Gaze S.T."/>
            <person name="Mulvenna J."/>
            <person name="Sotillo J."/>
            <person name="Ranganathan S."/>
            <person name="Rabelo E.M."/>
            <person name="Wilson R.K."/>
            <person name="Felgner P.L."/>
            <person name="Bethony J."/>
            <person name="Hawdon J.M."/>
            <person name="Gasser R.B."/>
            <person name="Loukas A."/>
            <person name="Mitreva M."/>
        </authorList>
    </citation>
    <scope>NUCLEOTIDE SEQUENCE [LARGE SCALE GENOMIC DNA]</scope>
</reference>
<keyword evidence="1" id="KW-0472">Membrane</keyword>
<evidence type="ECO:0008006" key="4">
    <source>
        <dbReference type="Google" id="ProtNLM"/>
    </source>
</evidence>
<proteinExistence type="predicted"/>
<keyword evidence="3" id="KW-1185">Reference proteome</keyword>
<evidence type="ECO:0000313" key="3">
    <source>
        <dbReference type="Proteomes" id="UP000053676"/>
    </source>
</evidence>
<keyword evidence="1" id="KW-0812">Transmembrane</keyword>
<dbReference type="AlphaFoldDB" id="W2TNB4"/>
<dbReference type="SUPFAM" id="SSF81321">
    <property type="entry name" value="Family A G protein-coupled receptor-like"/>
    <property type="match status" value="1"/>
</dbReference>
<dbReference type="OrthoDB" id="5873502at2759"/>
<protein>
    <recommendedName>
        <fullName evidence="4">7TM GPCR serpentine receptor class x (Srx) domain-containing protein</fullName>
    </recommendedName>
</protein>
<dbReference type="PANTHER" id="PTHR23021:SF88">
    <property type="entry name" value="SERPENTINE RECEPTOR, CLASS T"/>
    <property type="match status" value="1"/>
</dbReference>
<organism evidence="2 3">
    <name type="scientific">Necator americanus</name>
    <name type="common">Human hookworm</name>
    <dbReference type="NCBI Taxonomy" id="51031"/>
    <lineage>
        <taxon>Eukaryota</taxon>
        <taxon>Metazoa</taxon>
        <taxon>Ecdysozoa</taxon>
        <taxon>Nematoda</taxon>
        <taxon>Chromadorea</taxon>
        <taxon>Rhabditida</taxon>
        <taxon>Rhabditina</taxon>
        <taxon>Rhabditomorpha</taxon>
        <taxon>Strongyloidea</taxon>
        <taxon>Ancylostomatidae</taxon>
        <taxon>Bunostominae</taxon>
        <taxon>Necator</taxon>
    </lineage>
</organism>
<feature type="transmembrane region" description="Helical" evidence="1">
    <location>
        <begin position="243"/>
        <end position="263"/>
    </location>
</feature>
<accession>W2TNB4</accession>
<dbReference type="Proteomes" id="UP000053676">
    <property type="component" value="Unassembled WGS sequence"/>
</dbReference>
<feature type="transmembrane region" description="Helical" evidence="1">
    <location>
        <begin position="45"/>
        <end position="69"/>
    </location>
</feature>
<feature type="transmembrane region" description="Helical" evidence="1">
    <location>
        <begin position="124"/>
        <end position="148"/>
    </location>
</feature>
<dbReference type="PANTHER" id="PTHR23021">
    <property type="entry name" value="SERPENTINE RECEPTOR, CLASS T"/>
    <property type="match status" value="1"/>
</dbReference>
<sequence>MVDSATIFCGLTYSILSGFLLPFYLILTYVMVTNTRITKMVSNRIVIQLNIADCVQLVLHFISGCLVLFPKIIEKDRVFVRIIGATINASWLVTFPILCLLAFARILIIFKYVSPLQMHFGLKIANTVALLMGGCVLVLGIAGLHFTFTDLRWEYDIHAPFVNVVRNMELYAFTPCILLSYFAYAGVTLHIRAVRGMAQNSVLPRYETHIFLHYFVVCTFMIALVLTWNISAIFEVSSRLQDFVTNCCWIICCYINAIAVMTFNRTTRKTVWSFLTGRNVSWFAGVGSTMVSRPRNNPMT</sequence>
<evidence type="ECO:0000313" key="2">
    <source>
        <dbReference type="EMBL" id="ETN83164.1"/>
    </source>
</evidence>
<gene>
    <name evidence="2" type="ORF">NECAME_07524</name>
</gene>
<feature type="transmembrane region" description="Helical" evidence="1">
    <location>
        <begin position="168"/>
        <end position="189"/>
    </location>
</feature>
<dbReference type="EMBL" id="KI658281">
    <property type="protein sequence ID" value="ETN83164.1"/>
    <property type="molecule type" value="Genomic_DNA"/>
</dbReference>
<feature type="transmembrane region" description="Helical" evidence="1">
    <location>
        <begin position="12"/>
        <end position="33"/>
    </location>
</feature>